<dbReference type="EMBL" id="HBKO01036405">
    <property type="protein sequence ID" value="CAE2261421.1"/>
    <property type="molecule type" value="Transcribed_RNA"/>
</dbReference>
<dbReference type="AlphaFoldDB" id="A0A7S4N2I1"/>
<accession>A0A7S4N2I1</accession>
<protein>
    <submittedName>
        <fullName evidence="1">Uncharacterized protein</fullName>
    </submittedName>
</protein>
<gene>
    <name evidence="1" type="ORF">CPOL0286_LOCUS16630</name>
</gene>
<name>A0A7S4N2I1_9EUKA</name>
<proteinExistence type="predicted"/>
<sequence length="431" mass="46566">MAEALPMADAGTALLHLQSGCTHARSEYFGLPPTPGSCCTDCAAAGETTFAVVVCLAGTKGPTPTLPSSWSDCLCGEAANAAVEAHSAAIHLMNIITPLLIPTNYGDVSQCALSTLPQRFVLGVNTGHTGSDTLSTEACYHDDGSSNLVAWNFEGGHVTADSTQLSTYGLKGWYASLTNMSDAERDAKALEMVERRYLPDMVVSAAQSVGSAAVASATYVDIGHHVNLGYLEPVVSWFAQRSLLSKLTYVRLRRHRYATVRSWMSMSPSMTACGDYGSIDHLAPSAGLYHLCAAVHHAVLPVPAGVWERLDTVQRNLWFIDEIEARWQRVVTQYPSMGRHVIEWCSYDDYDAQLPDYAHLIGGPGLAPQACKDTTSHHQNWTDAVYNDSYVASRDEEYALLMGLKEVVDGSTVWTVKGQSVLATQQAVLCP</sequence>
<organism evidence="1">
    <name type="scientific">Prymnesium polylepis</name>
    <dbReference type="NCBI Taxonomy" id="72548"/>
    <lineage>
        <taxon>Eukaryota</taxon>
        <taxon>Haptista</taxon>
        <taxon>Haptophyta</taxon>
        <taxon>Prymnesiophyceae</taxon>
        <taxon>Prymnesiales</taxon>
        <taxon>Prymnesiaceae</taxon>
        <taxon>Prymnesium</taxon>
    </lineage>
</organism>
<evidence type="ECO:0000313" key="1">
    <source>
        <dbReference type="EMBL" id="CAE2261421.1"/>
    </source>
</evidence>
<reference evidence="1" key="1">
    <citation type="submission" date="2021-01" db="EMBL/GenBank/DDBJ databases">
        <authorList>
            <person name="Corre E."/>
            <person name="Pelletier E."/>
            <person name="Niang G."/>
            <person name="Scheremetjew M."/>
            <person name="Finn R."/>
            <person name="Kale V."/>
            <person name="Holt S."/>
            <person name="Cochrane G."/>
            <person name="Meng A."/>
            <person name="Brown T."/>
            <person name="Cohen L."/>
        </authorList>
    </citation>
    <scope>NUCLEOTIDE SEQUENCE</scope>
    <source>
        <strain evidence="1">UIO037</strain>
    </source>
</reference>